<dbReference type="Proteomes" id="UP001500621">
    <property type="component" value="Unassembled WGS sequence"/>
</dbReference>
<accession>A0ABP8VYM2</accession>
<name>A0ABP8VYM2_9ACTN</name>
<reference evidence="2" key="1">
    <citation type="journal article" date="2019" name="Int. J. Syst. Evol. Microbiol.">
        <title>The Global Catalogue of Microorganisms (GCM) 10K type strain sequencing project: providing services to taxonomists for standard genome sequencing and annotation.</title>
        <authorList>
            <consortium name="The Broad Institute Genomics Platform"/>
            <consortium name="The Broad Institute Genome Sequencing Center for Infectious Disease"/>
            <person name="Wu L."/>
            <person name="Ma J."/>
        </authorList>
    </citation>
    <scope>NUCLEOTIDE SEQUENCE [LARGE SCALE GENOMIC DNA]</scope>
    <source>
        <strain evidence="2">JCM 18127</strain>
    </source>
</reference>
<evidence type="ECO:0008006" key="3">
    <source>
        <dbReference type="Google" id="ProtNLM"/>
    </source>
</evidence>
<comment type="caution">
    <text evidence="1">The sequence shown here is derived from an EMBL/GenBank/DDBJ whole genome shotgun (WGS) entry which is preliminary data.</text>
</comment>
<organism evidence="1 2">
    <name type="scientific">Nocardioides nanhaiensis</name>
    <dbReference type="NCBI Taxonomy" id="1476871"/>
    <lineage>
        <taxon>Bacteria</taxon>
        <taxon>Bacillati</taxon>
        <taxon>Actinomycetota</taxon>
        <taxon>Actinomycetes</taxon>
        <taxon>Propionibacteriales</taxon>
        <taxon>Nocardioidaceae</taxon>
        <taxon>Nocardioides</taxon>
    </lineage>
</organism>
<dbReference type="RefSeq" id="WP_345263406.1">
    <property type="nucleotide sequence ID" value="NZ_BAABIM010000001.1"/>
</dbReference>
<evidence type="ECO:0000313" key="2">
    <source>
        <dbReference type="Proteomes" id="UP001500621"/>
    </source>
</evidence>
<evidence type="ECO:0000313" key="1">
    <source>
        <dbReference type="EMBL" id="GAA4675489.1"/>
    </source>
</evidence>
<sequence length="106" mass="11293">MGEVLQSDLDALAADAATWDDTSTALNQASLDALFLTLTVSDMSWAAEVTGLLDTYSDFRTHVSGLLGEGATNTGEIAEGLRAVKRSYESTDASVRDDYVGLWDAK</sequence>
<dbReference type="EMBL" id="BAABIM010000001">
    <property type="protein sequence ID" value="GAA4675489.1"/>
    <property type="molecule type" value="Genomic_DNA"/>
</dbReference>
<proteinExistence type="predicted"/>
<gene>
    <name evidence="1" type="ORF">GCM10023226_10800</name>
</gene>
<protein>
    <recommendedName>
        <fullName evidence="3">WXG100 family type VII secretion target</fullName>
    </recommendedName>
</protein>
<keyword evidence="2" id="KW-1185">Reference proteome</keyword>